<dbReference type="Proteomes" id="UP000193648">
    <property type="component" value="Unassembled WGS sequence"/>
</dbReference>
<evidence type="ECO:0000313" key="1">
    <source>
        <dbReference type="EMBL" id="ORZ28303.1"/>
    </source>
</evidence>
<evidence type="ECO:0000313" key="2">
    <source>
        <dbReference type="Proteomes" id="UP000193648"/>
    </source>
</evidence>
<keyword evidence="2" id="KW-1185">Reference proteome</keyword>
<dbReference type="RefSeq" id="XP_021885988.1">
    <property type="nucleotide sequence ID" value="XM_022021254.1"/>
</dbReference>
<dbReference type="EMBL" id="MCFF01000002">
    <property type="protein sequence ID" value="ORZ28303.1"/>
    <property type="molecule type" value="Genomic_DNA"/>
</dbReference>
<sequence length="162" mass="18399">MQEEWPAIKKAKFHRTEMKEISDVTHVKSMVLDRLGFIPTFFFCADHRRFIVYNVDGHDTGVSYIGADKPSLYSYKLKKSGFRIQVCSDMNNIILFASKPAPCRDFNDRTMLVMNIASHIHKLDCVALGGATVRSLDNLSNHQMYCPTRISLILRASLEGSP</sequence>
<gene>
    <name evidence="1" type="ORF">BCR41DRAFT_316883</name>
</gene>
<proteinExistence type="predicted"/>
<organism evidence="1 2">
    <name type="scientific">Lobosporangium transversale</name>
    <dbReference type="NCBI Taxonomy" id="64571"/>
    <lineage>
        <taxon>Eukaryota</taxon>
        <taxon>Fungi</taxon>
        <taxon>Fungi incertae sedis</taxon>
        <taxon>Mucoromycota</taxon>
        <taxon>Mortierellomycotina</taxon>
        <taxon>Mortierellomycetes</taxon>
        <taxon>Mortierellales</taxon>
        <taxon>Mortierellaceae</taxon>
        <taxon>Lobosporangium</taxon>
    </lineage>
</organism>
<protein>
    <submittedName>
        <fullName evidence="1">Uncharacterized protein</fullName>
    </submittedName>
</protein>
<dbReference type="AlphaFoldDB" id="A0A1Y2H3L2"/>
<dbReference type="InParanoid" id="A0A1Y2H3L2"/>
<dbReference type="STRING" id="64571.A0A1Y2H3L2"/>
<accession>A0A1Y2H3L2</accession>
<dbReference type="OrthoDB" id="2393881at2759"/>
<dbReference type="GeneID" id="33563098"/>
<comment type="caution">
    <text evidence="1">The sequence shown here is derived from an EMBL/GenBank/DDBJ whole genome shotgun (WGS) entry which is preliminary data.</text>
</comment>
<reference evidence="1 2" key="1">
    <citation type="submission" date="2016-07" db="EMBL/GenBank/DDBJ databases">
        <title>Pervasive Adenine N6-methylation of Active Genes in Fungi.</title>
        <authorList>
            <consortium name="DOE Joint Genome Institute"/>
            <person name="Mondo S.J."/>
            <person name="Dannebaum R.O."/>
            <person name="Kuo R.C."/>
            <person name="Labutti K."/>
            <person name="Haridas S."/>
            <person name="Kuo A."/>
            <person name="Salamov A."/>
            <person name="Ahrendt S.R."/>
            <person name="Lipzen A."/>
            <person name="Sullivan W."/>
            <person name="Andreopoulos W.B."/>
            <person name="Clum A."/>
            <person name="Lindquist E."/>
            <person name="Daum C."/>
            <person name="Ramamoorthy G.K."/>
            <person name="Gryganskyi A."/>
            <person name="Culley D."/>
            <person name="Magnuson J.K."/>
            <person name="James T.Y."/>
            <person name="O'Malley M.A."/>
            <person name="Stajich J.E."/>
            <person name="Spatafora J.W."/>
            <person name="Visel A."/>
            <person name="Grigoriev I.V."/>
        </authorList>
    </citation>
    <scope>NUCLEOTIDE SEQUENCE [LARGE SCALE GENOMIC DNA]</scope>
    <source>
        <strain evidence="1 2">NRRL 3116</strain>
    </source>
</reference>
<name>A0A1Y2H3L2_9FUNG</name>